<evidence type="ECO:0000313" key="2">
    <source>
        <dbReference type="Proteomes" id="UP001595693"/>
    </source>
</evidence>
<keyword evidence="2" id="KW-1185">Reference proteome</keyword>
<accession>A0ABV8DE41</accession>
<dbReference type="RefSeq" id="WP_242701200.1">
    <property type="nucleotide sequence ID" value="NZ_JAMXAX010000040.1"/>
</dbReference>
<dbReference type="EMBL" id="JBHSAJ010000058">
    <property type="protein sequence ID" value="MFC3936814.1"/>
    <property type="molecule type" value="Genomic_DNA"/>
</dbReference>
<dbReference type="InterPro" id="IPR018718">
    <property type="entry name" value="DUF2242"/>
</dbReference>
<gene>
    <name evidence="1" type="ORF">ACFOW3_19510</name>
</gene>
<organism evidence="1 2">
    <name type="scientific">Acidovorax facilis</name>
    <dbReference type="NCBI Taxonomy" id="12917"/>
    <lineage>
        <taxon>Bacteria</taxon>
        <taxon>Pseudomonadati</taxon>
        <taxon>Pseudomonadota</taxon>
        <taxon>Betaproteobacteria</taxon>
        <taxon>Burkholderiales</taxon>
        <taxon>Comamonadaceae</taxon>
        <taxon>Acidovorax</taxon>
    </lineage>
</organism>
<dbReference type="Pfam" id="PF10001">
    <property type="entry name" value="DUF2242"/>
    <property type="match status" value="1"/>
</dbReference>
<evidence type="ECO:0000313" key="1">
    <source>
        <dbReference type="EMBL" id="MFC3936814.1"/>
    </source>
</evidence>
<sequence length="208" mass="22144">MTTFLMMLMTPKECPPLRLCLFPTRFTVRSGAAAGSLALAALLAGCVGTTPKTFGVQESFGSVATYSRLFDATPAQTCEASRRALLSQGYVISTQQTELIEGKKSFQPEAESHLQMVVRVVCVPEANDGKVSLGFVTALQDTYALRKTNNSASVGVGAIGSVSLPFSASSESLVKVGSETISKDAFYESFFDLVKRYLVMDQAQAIGG</sequence>
<comment type="caution">
    <text evidence="1">The sequence shown here is derived from an EMBL/GenBank/DDBJ whole genome shotgun (WGS) entry which is preliminary data.</text>
</comment>
<dbReference type="Proteomes" id="UP001595693">
    <property type="component" value="Unassembled WGS sequence"/>
</dbReference>
<protein>
    <submittedName>
        <fullName evidence="1">DUF2242 domain-containing protein</fullName>
    </submittedName>
</protein>
<reference evidence="2" key="1">
    <citation type="journal article" date="2019" name="Int. J. Syst. Evol. Microbiol.">
        <title>The Global Catalogue of Microorganisms (GCM) 10K type strain sequencing project: providing services to taxonomists for standard genome sequencing and annotation.</title>
        <authorList>
            <consortium name="The Broad Institute Genomics Platform"/>
            <consortium name="The Broad Institute Genome Sequencing Center for Infectious Disease"/>
            <person name="Wu L."/>
            <person name="Ma J."/>
        </authorList>
    </citation>
    <scope>NUCLEOTIDE SEQUENCE [LARGE SCALE GENOMIC DNA]</scope>
    <source>
        <strain evidence="2">CCUG 2113</strain>
    </source>
</reference>
<proteinExistence type="predicted"/>
<name>A0ABV8DE41_9BURK</name>